<dbReference type="EMBL" id="VSSQ01143662">
    <property type="protein sequence ID" value="MPN63767.1"/>
    <property type="molecule type" value="Genomic_DNA"/>
</dbReference>
<organism evidence="1">
    <name type="scientific">bioreactor metagenome</name>
    <dbReference type="NCBI Taxonomy" id="1076179"/>
    <lineage>
        <taxon>unclassified sequences</taxon>
        <taxon>metagenomes</taxon>
        <taxon>ecological metagenomes</taxon>
    </lineage>
</organism>
<evidence type="ECO:0000313" key="1">
    <source>
        <dbReference type="EMBL" id="MPN63767.1"/>
    </source>
</evidence>
<gene>
    <name evidence="1" type="ORF">SDC9_211533</name>
</gene>
<proteinExistence type="predicted"/>
<sequence>MADITQKAITVFQQAKEFTRLNPILADFFMQNGPICKVSEIKDIIKDLEKKDKIEVRRTPAYTDKGKPSKFFADEKKQKTEIRWKR</sequence>
<accession>A0A645JK78</accession>
<reference evidence="1" key="1">
    <citation type="submission" date="2019-08" db="EMBL/GenBank/DDBJ databases">
        <authorList>
            <person name="Kucharzyk K."/>
            <person name="Murdoch R.W."/>
            <person name="Higgins S."/>
            <person name="Loffler F."/>
        </authorList>
    </citation>
    <scope>NUCLEOTIDE SEQUENCE</scope>
</reference>
<comment type="caution">
    <text evidence="1">The sequence shown here is derived from an EMBL/GenBank/DDBJ whole genome shotgun (WGS) entry which is preliminary data.</text>
</comment>
<dbReference type="AlphaFoldDB" id="A0A645JK78"/>
<protein>
    <submittedName>
        <fullName evidence="1">Uncharacterized protein</fullName>
    </submittedName>
</protein>
<name>A0A645JK78_9ZZZZ</name>